<dbReference type="GO" id="GO:0003723">
    <property type="term" value="F:RNA binding"/>
    <property type="evidence" value="ECO:0007669"/>
    <property type="project" value="UniProtKB-KW"/>
</dbReference>
<proteinExistence type="predicted"/>
<dbReference type="Gene3D" id="3.10.290.10">
    <property type="entry name" value="RNA-binding S4 domain"/>
    <property type="match status" value="1"/>
</dbReference>
<dbReference type="CDD" id="cd00165">
    <property type="entry name" value="S4"/>
    <property type="match status" value="1"/>
</dbReference>
<organism evidence="4 5">
    <name type="scientific">Grimontia marina</name>
    <dbReference type="NCBI Taxonomy" id="646534"/>
    <lineage>
        <taxon>Bacteria</taxon>
        <taxon>Pseudomonadati</taxon>
        <taxon>Pseudomonadota</taxon>
        <taxon>Gammaproteobacteria</taxon>
        <taxon>Vibrionales</taxon>
        <taxon>Vibrionaceae</taxon>
        <taxon>Grimontia</taxon>
    </lineage>
</organism>
<dbReference type="NCBIfam" id="NF007673">
    <property type="entry name" value="PRK10348.1"/>
    <property type="match status" value="1"/>
</dbReference>
<keyword evidence="4" id="KW-0346">Stress response</keyword>
<feature type="compositionally biased region" description="Basic and acidic residues" evidence="2">
    <location>
        <begin position="135"/>
        <end position="156"/>
    </location>
</feature>
<sequence length="156" mass="18459">MLIVFSKRDKFSPPNVKECLVGSKHNDFDQDLQVRLDKWLWAARFYKTRTIARNMIDGGKVHYNGQRSKPSKLVEIGAEIKLRQGFDEKIIIVEQLSERRRGAPEAQALYRETDESLSRREQRSLERQMNAHNPSPDRRPDKKQRRDIIKFRHSND</sequence>
<reference evidence="5" key="1">
    <citation type="submission" date="2016-02" db="EMBL/GenBank/DDBJ databases">
        <authorList>
            <person name="Rodrigo-Torres Lidia"/>
            <person name="Arahal R.David."/>
        </authorList>
    </citation>
    <scope>NUCLEOTIDE SEQUENCE [LARGE SCALE GENOMIC DNA]</scope>
    <source>
        <strain evidence="5">CECT 8713</strain>
    </source>
</reference>
<evidence type="ECO:0000313" key="5">
    <source>
        <dbReference type="Proteomes" id="UP000073601"/>
    </source>
</evidence>
<keyword evidence="5" id="KW-1185">Reference proteome</keyword>
<accession>A0A128F550</accession>
<dbReference type="Proteomes" id="UP000073601">
    <property type="component" value="Unassembled WGS sequence"/>
</dbReference>
<dbReference type="AlphaFoldDB" id="A0A128F550"/>
<dbReference type="SMART" id="SM00363">
    <property type="entry name" value="S4"/>
    <property type="match status" value="1"/>
</dbReference>
<dbReference type="InterPro" id="IPR036986">
    <property type="entry name" value="S4_RNA-bd_sf"/>
</dbReference>
<feature type="domain" description="RNA-binding S4" evidence="3">
    <location>
        <begin position="34"/>
        <end position="91"/>
    </location>
</feature>
<dbReference type="PROSITE" id="PS50889">
    <property type="entry name" value="S4"/>
    <property type="match status" value="1"/>
</dbReference>
<evidence type="ECO:0000259" key="3">
    <source>
        <dbReference type="SMART" id="SM00363"/>
    </source>
</evidence>
<dbReference type="EMBL" id="FIZY01000015">
    <property type="protein sequence ID" value="CZF81913.1"/>
    <property type="molecule type" value="Genomic_DNA"/>
</dbReference>
<evidence type="ECO:0000313" key="4">
    <source>
        <dbReference type="EMBL" id="CZF81913.1"/>
    </source>
</evidence>
<feature type="region of interest" description="Disordered" evidence="2">
    <location>
        <begin position="103"/>
        <end position="156"/>
    </location>
</feature>
<gene>
    <name evidence="4" type="primary">hslR</name>
    <name evidence="4" type="ORF">GMA8713_02024</name>
</gene>
<dbReference type="Pfam" id="PF01479">
    <property type="entry name" value="S4"/>
    <property type="match status" value="1"/>
</dbReference>
<protein>
    <submittedName>
        <fullName evidence="4">Heat shock protein 15</fullName>
    </submittedName>
</protein>
<dbReference type="InterPro" id="IPR002942">
    <property type="entry name" value="S4_RNA-bd"/>
</dbReference>
<feature type="compositionally biased region" description="Basic and acidic residues" evidence="2">
    <location>
        <begin position="111"/>
        <end position="126"/>
    </location>
</feature>
<name>A0A128F550_9GAMM</name>
<dbReference type="SUPFAM" id="SSF55174">
    <property type="entry name" value="Alpha-L RNA-binding motif"/>
    <property type="match status" value="1"/>
</dbReference>
<evidence type="ECO:0000256" key="2">
    <source>
        <dbReference type="SAM" id="MobiDB-lite"/>
    </source>
</evidence>
<keyword evidence="1" id="KW-0694">RNA-binding</keyword>
<evidence type="ECO:0000256" key="1">
    <source>
        <dbReference type="PROSITE-ProRule" id="PRU00182"/>
    </source>
</evidence>